<organism evidence="1 2">
    <name type="scientific">Halobacillus andaensis</name>
    <dbReference type="NCBI Taxonomy" id="1176239"/>
    <lineage>
        <taxon>Bacteria</taxon>
        <taxon>Bacillati</taxon>
        <taxon>Bacillota</taxon>
        <taxon>Bacilli</taxon>
        <taxon>Bacillales</taxon>
        <taxon>Bacillaceae</taxon>
        <taxon>Halobacillus</taxon>
    </lineage>
</organism>
<dbReference type="InterPro" id="IPR025619">
    <property type="entry name" value="YlzJ"/>
</dbReference>
<proteinExistence type="predicted"/>
<sequence length="69" mass="7976">MTILYTPLSEYDVFPQSEAEQSIVYETVNNKQVKCYDHGNGKKQIIQLMSTDPQDYMDPSLQPGQWLGY</sequence>
<evidence type="ECO:0000313" key="2">
    <source>
        <dbReference type="Proteomes" id="UP000660110"/>
    </source>
</evidence>
<protein>
    <recommendedName>
        <fullName evidence="3">YlzJ-like protein</fullName>
    </recommendedName>
</protein>
<accession>A0A917AZF4</accession>
<keyword evidence="2" id="KW-1185">Reference proteome</keyword>
<gene>
    <name evidence="1" type="ORF">GCM10010954_06510</name>
</gene>
<evidence type="ECO:0008006" key="3">
    <source>
        <dbReference type="Google" id="ProtNLM"/>
    </source>
</evidence>
<dbReference type="Pfam" id="PF14035">
    <property type="entry name" value="YlzJ"/>
    <property type="match status" value="1"/>
</dbReference>
<reference evidence="1" key="1">
    <citation type="journal article" date="2014" name="Int. J. Syst. Evol. Microbiol.">
        <title>Complete genome sequence of Corynebacterium casei LMG S-19264T (=DSM 44701T), isolated from a smear-ripened cheese.</title>
        <authorList>
            <consortium name="US DOE Joint Genome Institute (JGI-PGF)"/>
            <person name="Walter F."/>
            <person name="Albersmeier A."/>
            <person name="Kalinowski J."/>
            <person name="Ruckert C."/>
        </authorList>
    </citation>
    <scope>NUCLEOTIDE SEQUENCE</scope>
    <source>
        <strain evidence="1">CGMCC 1.12153</strain>
    </source>
</reference>
<dbReference type="EMBL" id="BMEL01000001">
    <property type="protein sequence ID" value="GGF10614.1"/>
    <property type="molecule type" value="Genomic_DNA"/>
</dbReference>
<comment type="caution">
    <text evidence="1">The sequence shown here is derived from an EMBL/GenBank/DDBJ whole genome shotgun (WGS) entry which is preliminary data.</text>
</comment>
<evidence type="ECO:0000313" key="1">
    <source>
        <dbReference type="EMBL" id="GGF10614.1"/>
    </source>
</evidence>
<name>A0A917AZF4_HALAA</name>
<dbReference type="RefSeq" id="WP_188376020.1">
    <property type="nucleotide sequence ID" value="NZ_BMEL01000001.1"/>
</dbReference>
<reference evidence="1" key="2">
    <citation type="submission" date="2020-09" db="EMBL/GenBank/DDBJ databases">
        <authorList>
            <person name="Sun Q."/>
            <person name="Zhou Y."/>
        </authorList>
    </citation>
    <scope>NUCLEOTIDE SEQUENCE</scope>
    <source>
        <strain evidence="1">CGMCC 1.12153</strain>
    </source>
</reference>
<dbReference type="AlphaFoldDB" id="A0A917AZF4"/>
<dbReference type="Proteomes" id="UP000660110">
    <property type="component" value="Unassembled WGS sequence"/>
</dbReference>